<dbReference type="InterPro" id="IPR036249">
    <property type="entry name" value="Thioredoxin-like_sf"/>
</dbReference>
<dbReference type="Proteomes" id="UP001300692">
    <property type="component" value="Unassembled WGS sequence"/>
</dbReference>
<sequence length="117" mass="13385">MNWESLTSSNQLEALMEKSKDQPVVLFKHSTRCSISSMALNRLERSWNEEEMKEVTPVYLDLIQYRDLSGAIAHQLGVEHQSPQIIVVHEGKAIYDTSHMGISYQELHKVVNNLTMA</sequence>
<keyword evidence="2" id="KW-1185">Reference proteome</keyword>
<dbReference type="RefSeq" id="WP_264139733.1">
    <property type="nucleotide sequence ID" value="NZ_JAOYOD010000001.1"/>
</dbReference>
<dbReference type="EMBL" id="JAOYOD010000001">
    <property type="protein sequence ID" value="MCV9388844.1"/>
    <property type="molecule type" value="Genomic_DNA"/>
</dbReference>
<organism evidence="1 2">
    <name type="scientific">Reichenbachiella ulvae</name>
    <dbReference type="NCBI Taxonomy" id="2980104"/>
    <lineage>
        <taxon>Bacteria</taxon>
        <taxon>Pseudomonadati</taxon>
        <taxon>Bacteroidota</taxon>
        <taxon>Cytophagia</taxon>
        <taxon>Cytophagales</taxon>
        <taxon>Reichenbachiellaceae</taxon>
        <taxon>Reichenbachiella</taxon>
    </lineage>
</organism>
<dbReference type="NCBIfam" id="TIGR04019">
    <property type="entry name" value="B_thiol_YtxJ"/>
    <property type="match status" value="1"/>
</dbReference>
<gene>
    <name evidence="1" type="primary">ytxJ</name>
    <name evidence="1" type="ORF">N7U62_19360</name>
</gene>
<name>A0ABT3CZ33_9BACT</name>
<protein>
    <submittedName>
        <fullName evidence="1">Bacillithiol system redox-active protein YtxJ</fullName>
    </submittedName>
</protein>
<evidence type="ECO:0000313" key="1">
    <source>
        <dbReference type="EMBL" id="MCV9388844.1"/>
    </source>
</evidence>
<evidence type="ECO:0000313" key="2">
    <source>
        <dbReference type="Proteomes" id="UP001300692"/>
    </source>
</evidence>
<comment type="caution">
    <text evidence="1">The sequence shown here is derived from an EMBL/GenBank/DDBJ whole genome shotgun (WGS) entry which is preliminary data.</text>
</comment>
<dbReference type="InterPro" id="IPR022551">
    <property type="entry name" value="BrxC"/>
</dbReference>
<dbReference type="Gene3D" id="3.40.30.10">
    <property type="entry name" value="Glutaredoxin"/>
    <property type="match status" value="1"/>
</dbReference>
<dbReference type="Pfam" id="PF11009">
    <property type="entry name" value="BrxC"/>
    <property type="match status" value="1"/>
</dbReference>
<dbReference type="SUPFAM" id="SSF52833">
    <property type="entry name" value="Thioredoxin-like"/>
    <property type="match status" value="1"/>
</dbReference>
<reference evidence="1 2" key="1">
    <citation type="submission" date="2022-10" db="EMBL/GenBank/DDBJ databases">
        <title>Comparative genomics and taxonomic characterization of three novel marine species of genus Reichenbachiella exhibiting antioxidant and polysaccharide degradation activities.</title>
        <authorList>
            <person name="Muhammad N."/>
            <person name="Lee Y.-J."/>
            <person name="Ko J."/>
            <person name="Kim S.-G."/>
        </authorList>
    </citation>
    <scope>NUCLEOTIDE SEQUENCE [LARGE SCALE GENOMIC DNA]</scope>
    <source>
        <strain evidence="1 2">ABR2-5</strain>
    </source>
</reference>
<proteinExistence type="predicted"/>
<accession>A0ABT3CZ33</accession>